<dbReference type="EMBL" id="CP022378">
    <property type="protein sequence ID" value="ATA68534.1"/>
    <property type="molecule type" value="Genomic_DNA"/>
</dbReference>
<evidence type="ECO:0000313" key="2">
    <source>
        <dbReference type="EMBL" id="ATA68534.1"/>
    </source>
</evidence>
<proteinExistence type="predicted"/>
<sequence>MSSFVHILMNLFLFYDEKKPEKKWGSGKTFSSCKNNKYNELLILFHNFYVKKIRFINFNFKIILILFLCNYFIFNCLFVVLSVKNIVVILKLFIFKIKFSTFVASEIVNKNIRIFKIWVL</sequence>
<dbReference type="AlphaFoldDB" id="A0A250E6D6"/>
<evidence type="ECO:0000256" key="1">
    <source>
        <dbReference type="SAM" id="Phobius"/>
    </source>
</evidence>
<evidence type="ECO:0000313" key="3">
    <source>
        <dbReference type="Proteomes" id="UP000242855"/>
    </source>
</evidence>
<feature type="transmembrane region" description="Helical" evidence="1">
    <location>
        <begin position="58"/>
        <end position="80"/>
    </location>
</feature>
<dbReference type="Proteomes" id="UP000242855">
    <property type="component" value="Chromosome"/>
</dbReference>
<keyword evidence="1" id="KW-0812">Transmembrane</keyword>
<accession>A0A250E6D6</accession>
<keyword evidence="1" id="KW-1133">Transmembrane helix</keyword>
<organism evidence="2 3">
    <name type="scientific">Capnocytophaga cynodegmi</name>
    <dbReference type="NCBI Taxonomy" id="28189"/>
    <lineage>
        <taxon>Bacteria</taxon>
        <taxon>Pseudomonadati</taxon>
        <taxon>Bacteroidota</taxon>
        <taxon>Flavobacteriia</taxon>
        <taxon>Flavobacteriales</taxon>
        <taxon>Flavobacteriaceae</taxon>
        <taxon>Capnocytophaga</taxon>
    </lineage>
</organism>
<keyword evidence="1" id="KW-0472">Membrane</keyword>
<dbReference type="KEGG" id="ccyn:CGC48_07750"/>
<reference evidence="2 3" key="1">
    <citation type="journal article" date="2017" name="Genome Announc.">
        <title>Twelve Complete Reference Genomes of Clinical Isolates in the Capnocytophaga Genus.</title>
        <authorList>
            <person name="Villarma A."/>
            <person name="Gulvik C.A."/>
            <person name="Rowe L.A."/>
            <person name="Sheth M."/>
            <person name="Juieng P."/>
            <person name="Nicholson A.C."/>
            <person name="Loparev V.N."/>
            <person name="McQuiston J.R."/>
        </authorList>
    </citation>
    <scope>NUCLEOTIDE SEQUENCE [LARGE SCALE GENOMIC DNA]</scope>
    <source>
        <strain evidence="2 3">G7591</strain>
    </source>
</reference>
<protein>
    <submittedName>
        <fullName evidence="2">Uncharacterized protein</fullName>
    </submittedName>
</protein>
<name>A0A250E6D6_9FLAO</name>
<feature type="transmembrane region" description="Helical" evidence="1">
    <location>
        <begin position="86"/>
        <end position="108"/>
    </location>
</feature>
<gene>
    <name evidence="2" type="ORF">CGC48_07750</name>
</gene>